<feature type="compositionally biased region" description="Low complexity" evidence="1">
    <location>
        <begin position="154"/>
        <end position="165"/>
    </location>
</feature>
<feature type="region of interest" description="Disordered" evidence="1">
    <location>
        <begin position="136"/>
        <end position="165"/>
    </location>
</feature>
<evidence type="ECO:0000313" key="2">
    <source>
        <dbReference type="EMBL" id="TWH71006.1"/>
    </source>
</evidence>
<dbReference type="Proteomes" id="UP000319825">
    <property type="component" value="Unassembled WGS sequence"/>
</dbReference>
<dbReference type="Pfam" id="PF16259">
    <property type="entry name" value="DUF4913"/>
    <property type="match status" value="1"/>
</dbReference>
<dbReference type="RefSeq" id="WP_145777155.1">
    <property type="nucleotide sequence ID" value="NZ_BAAATQ010000110.1"/>
</dbReference>
<reference evidence="2 3" key="1">
    <citation type="submission" date="2019-07" db="EMBL/GenBank/DDBJ databases">
        <title>R&amp;d 2014.</title>
        <authorList>
            <person name="Klenk H.-P."/>
        </authorList>
    </citation>
    <scope>NUCLEOTIDE SEQUENCE [LARGE SCALE GENOMIC DNA]</scope>
    <source>
        <strain evidence="2 3">DSM 43868</strain>
    </source>
</reference>
<gene>
    <name evidence="2" type="ORF">JD77_06031</name>
</gene>
<feature type="region of interest" description="Disordered" evidence="1">
    <location>
        <begin position="21"/>
        <end position="46"/>
    </location>
</feature>
<evidence type="ECO:0000256" key="1">
    <source>
        <dbReference type="SAM" id="MobiDB-lite"/>
    </source>
</evidence>
<comment type="caution">
    <text evidence="2">The sequence shown here is derived from an EMBL/GenBank/DDBJ whole genome shotgun (WGS) entry which is preliminary data.</text>
</comment>
<protein>
    <submittedName>
        <fullName evidence="2">Uncharacterized protein DUF4913</fullName>
    </submittedName>
</protein>
<feature type="compositionally biased region" description="Pro residues" evidence="1">
    <location>
        <begin position="144"/>
        <end position="153"/>
    </location>
</feature>
<dbReference type="EMBL" id="VLKE01000001">
    <property type="protein sequence ID" value="TWH71006.1"/>
    <property type="molecule type" value="Genomic_DNA"/>
</dbReference>
<dbReference type="AlphaFoldDB" id="A0A562IJK0"/>
<dbReference type="InterPro" id="IPR032584">
    <property type="entry name" value="DUF4913"/>
</dbReference>
<organism evidence="2 3">
    <name type="scientific">Micromonospora olivasterospora</name>
    <dbReference type="NCBI Taxonomy" id="1880"/>
    <lineage>
        <taxon>Bacteria</taxon>
        <taxon>Bacillati</taxon>
        <taxon>Actinomycetota</taxon>
        <taxon>Actinomycetes</taxon>
        <taxon>Micromonosporales</taxon>
        <taxon>Micromonosporaceae</taxon>
        <taxon>Micromonospora</taxon>
    </lineage>
</organism>
<feature type="compositionally biased region" description="Pro residues" evidence="1">
    <location>
        <begin position="34"/>
        <end position="44"/>
    </location>
</feature>
<dbReference type="OrthoDB" id="4570343at2"/>
<sequence length="165" mass="17967">MTTPSPGPGTDPVADLSALLGQLAGDPSTDSPAAQPPAPDPTTPEPVYRDVAAFVGDYLAHVVERRLASGPTSGVNWCPRWWAHPEGISRLYALWRAWETLRVSDPQTGMSIWWRDHLDPHLAALAAEYGPFSRCRPDKHTEPRPLPVEPVPPEVLAQLPDADSL</sequence>
<name>A0A562IJK0_MICOL</name>
<keyword evidence="3" id="KW-1185">Reference proteome</keyword>
<proteinExistence type="predicted"/>
<evidence type="ECO:0000313" key="3">
    <source>
        <dbReference type="Proteomes" id="UP000319825"/>
    </source>
</evidence>
<accession>A0A562IJK0</accession>